<gene>
    <name evidence="1" type="ORF">R1sor_012038</name>
</gene>
<reference evidence="1 2" key="1">
    <citation type="submission" date="2024-09" db="EMBL/GenBank/DDBJ databases">
        <title>Chromosome-scale assembly of Riccia sorocarpa.</title>
        <authorList>
            <person name="Paukszto L."/>
        </authorList>
    </citation>
    <scope>NUCLEOTIDE SEQUENCE [LARGE SCALE GENOMIC DNA]</scope>
    <source>
        <strain evidence="1">LP-2024</strain>
        <tissue evidence="1">Aerial parts of the thallus</tissue>
    </source>
</reference>
<name>A0ABD3I6K6_9MARC</name>
<dbReference type="EMBL" id="JBJQOH010000002">
    <property type="protein sequence ID" value="KAL3697962.1"/>
    <property type="molecule type" value="Genomic_DNA"/>
</dbReference>
<accession>A0ABD3I6K6</accession>
<protein>
    <submittedName>
        <fullName evidence="1">Uncharacterized protein</fullName>
    </submittedName>
</protein>
<dbReference type="Proteomes" id="UP001633002">
    <property type="component" value="Unassembled WGS sequence"/>
</dbReference>
<evidence type="ECO:0000313" key="2">
    <source>
        <dbReference type="Proteomes" id="UP001633002"/>
    </source>
</evidence>
<keyword evidence="2" id="KW-1185">Reference proteome</keyword>
<organism evidence="1 2">
    <name type="scientific">Riccia sorocarpa</name>
    <dbReference type="NCBI Taxonomy" id="122646"/>
    <lineage>
        <taxon>Eukaryota</taxon>
        <taxon>Viridiplantae</taxon>
        <taxon>Streptophyta</taxon>
        <taxon>Embryophyta</taxon>
        <taxon>Marchantiophyta</taxon>
        <taxon>Marchantiopsida</taxon>
        <taxon>Marchantiidae</taxon>
        <taxon>Marchantiales</taxon>
        <taxon>Ricciaceae</taxon>
        <taxon>Riccia</taxon>
    </lineage>
</organism>
<proteinExistence type="predicted"/>
<evidence type="ECO:0000313" key="1">
    <source>
        <dbReference type="EMBL" id="KAL3697962.1"/>
    </source>
</evidence>
<dbReference type="AlphaFoldDB" id="A0ABD3I6K6"/>
<comment type="caution">
    <text evidence="1">The sequence shown here is derived from an EMBL/GenBank/DDBJ whole genome shotgun (WGS) entry which is preliminary data.</text>
</comment>
<sequence>MDCVDVERIVHLDSHWQQLIESRCESSVGNNMGPKQSSKSLHLQKAALRHRMTRADYELIVDYLEIEEHFLAITRGGRKTKVGGRNLTKRTEFGHMAVSLCAQGFPPCDGTMMGKKFNRYLETCKKPRPFYTGTGAGLTEEDLAAGLTIEAKMNFQCPFFSRMHSLYGSRANVDPHALGDANSLEIERRARAARRSQLLAAMLKGGKTLDEVKAAFELLECVEQKISGSMM</sequence>